<dbReference type="InterPro" id="IPR008991">
    <property type="entry name" value="Translation_prot_SH3-like_sf"/>
</dbReference>
<name>A0A060TAS0_BLAAD</name>
<dbReference type="GO" id="GO:0042273">
    <property type="term" value="P:ribosomal large subunit biogenesis"/>
    <property type="evidence" value="ECO:0007669"/>
    <property type="project" value="TreeGrafter"/>
</dbReference>
<keyword evidence="6" id="KW-0687">Ribonucleoprotein</keyword>
<dbReference type="FunFam" id="2.30.30.30:FF:000030">
    <property type="entry name" value="60S ribosomal protein L14"/>
    <property type="match status" value="1"/>
</dbReference>
<organism evidence="8">
    <name type="scientific">Blastobotrys adeninivorans</name>
    <name type="common">Yeast</name>
    <name type="synonym">Arxula adeninivorans</name>
    <dbReference type="NCBI Taxonomy" id="409370"/>
    <lineage>
        <taxon>Eukaryota</taxon>
        <taxon>Fungi</taxon>
        <taxon>Dikarya</taxon>
        <taxon>Ascomycota</taxon>
        <taxon>Saccharomycotina</taxon>
        <taxon>Dipodascomycetes</taxon>
        <taxon>Dipodascales</taxon>
        <taxon>Trichomonascaceae</taxon>
        <taxon>Blastobotrys</taxon>
    </lineage>
</organism>
<dbReference type="InterPro" id="IPR002784">
    <property type="entry name" value="Ribosomal_eL14_dom"/>
</dbReference>
<evidence type="ECO:0000256" key="1">
    <source>
        <dbReference type="ARBA" id="ARBA00004021"/>
    </source>
</evidence>
<dbReference type="GO" id="GO:0003735">
    <property type="term" value="F:structural constituent of ribosome"/>
    <property type="evidence" value="ECO:0007669"/>
    <property type="project" value="InterPro"/>
</dbReference>
<reference evidence="8" key="2">
    <citation type="submission" date="2014-06" db="EMBL/GenBank/DDBJ databases">
        <title>The complete genome of Blastobotrys (Arxula) adeninivorans LS3 - a yeast of biotechnological interest.</title>
        <authorList>
            <person name="Kunze G."/>
            <person name="Gaillardin C."/>
            <person name="Czernicka M."/>
            <person name="Durrens P."/>
            <person name="Martin T."/>
            <person name="Boer E."/>
            <person name="Gabaldon T."/>
            <person name="Cruz J."/>
            <person name="Talla E."/>
            <person name="Marck C."/>
            <person name="Goffeau A."/>
            <person name="Barbe V."/>
            <person name="Baret P."/>
            <person name="Baronian K."/>
            <person name="Beier S."/>
            <person name="Bleykasten C."/>
            <person name="Bode R."/>
            <person name="Casaregola S."/>
            <person name="Despons L."/>
            <person name="Fairhead C."/>
            <person name="Giersberg M."/>
            <person name="Gierski P."/>
            <person name="Hahnel U."/>
            <person name="Hartmann A."/>
            <person name="Jankowska D."/>
            <person name="Jubin C."/>
            <person name="Jung P."/>
            <person name="Lafontaine I."/>
            <person name="Leh-Louis V."/>
            <person name="Lemaire M."/>
            <person name="Marcet-Houben M."/>
            <person name="Mascher M."/>
            <person name="Morel G."/>
            <person name="Richard G.-F."/>
            <person name="Riechen J."/>
            <person name="Sacerdot C."/>
            <person name="Sarkar A."/>
            <person name="Savel G."/>
            <person name="Schacherer J."/>
            <person name="Sherman D."/>
            <person name="Straub M.-L."/>
            <person name="Stein N."/>
            <person name="Thierry A."/>
            <person name="Trautwein-Schult A."/>
            <person name="Westhof E."/>
            <person name="Worch S."/>
            <person name="Dujon B."/>
            <person name="Souciet J.-L."/>
            <person name="Wincker P."/>
            <person name="Scholz U."/>
            <person name="Neuveglise N."/>
        </authorList>
    </citation>
    <scope>NUCLEOTIDE SEQUENCE</scope>
    <source>
        <strain evidence="8">LS3</strain>
    </source>
</reference>
<dbReference type="CDD" id="cd23702">
    <property type="entry name" value="eL14"/>
    <property type="match status" value="1"/>
</dbReference>
<dbReference type="InterPro" id="IPR039660">
    <property type="entry name" value="Ribosomal_eL14"/>
</dbReference>
<proteinExistence type="inferred from homology"/>
<evidence type="ECO:0000256" key="2">
    <source>
        <dbReference type="ARBA" id="ARBA00004496"/>
    </source>
</evidence>
<dbReference type="Gene3D" id="2.30.30.30">
    <property type="match status" value="1"/>
</dbReference>
<keyword evidence="5" id="KW-0689">Ribosomal protein</keyword>
<keyword evidence="4" id="KW-0963">Cytoplasm</keyword>
<dbReference type="GO" id="GO:0003723">
    <property type="term" value="F:RNA binding"/>
    <property type="evidence" value="ECO:0007669"/>
    <property type="project" value="InterPro"/>
</dbReference>
<dbReference type="InterPro" id="IPR014722">
    <property type="entry name" value="Rib_uL2_dom2"/>
</dbReference>
<evidence type="ECO:0000256" key="3">
    <source>
        <dbReference type="ARBA" id="ARBA00006592"/>
    </source>
</evidence>
<feature type="domain" description="KOW" evidence="7">
    <location>
        <begin position="13"/>
        <end position="40"/>
    </location>
</feature>
<comment type="function">
    <text evidence="1">Component of the ribosome, a large ribonucleoprotein complex responsible for the synthesis of proteins in the cell. The small ribosomal subunit (SSU) binds messenger RNAs (mRNAs) and translates the encoded message by selecting cognate aminoacyl-transfer RNA (tRNA) molecules. The large subunit (LSU) contains the ribosomal catalytic site termed the peptidyl transferase center (PTC), which catalyzes the formation of peptide bonds, thereby polymerizing the amino acids delivered by tRNAs into a polypeptide chain. The nascent polypeptides leave the ribosome through a tunnel in the LSU and interact with protein factors that function in enzymatic processing, targeting, and the membrane insertion of nascent chains at the exit of the ribosomal tunnel.</text>
</comment>
<dbReference type="EMBL" id="HG937692">
    <property type="protein sequence ID" value="CDP35997.1"/>
    <property type="molecule type" value="Genomic_DNA"/>
</dbReference>
<evidence type="ECO:0000256" key="4">
    <source>
        <dbReference type="ARBA" id="ARBA00022490"/>
    </source>
</evidence>
<dbReference type="PANTHER" id="PTHR11127">
    <property type="entry name" value="60S RIBOSOMAL PROTEIN L14"/>
    <property type="match status" value="1"/>
</dbReference>
<protein>
    <submittedName>
        <fullName evidence="8">ARAD1B02948p</fullName>
    </submittedName>
</protein>
<dbReference type="SUPFAM" id="SSF50104">
    <property type="entry name" value="Translation proteins SH3-like domain"/>
    <property type="match status" value="1"/>
</dbReference>
<gene>
    <name evidence="8" type="ORF">GNLVRS02_ARAD1B02948g</name>
</gene>
<dbReference type="GO" id="GO:0006412">
    <property type="term" value="P:translation"/>
    <property type="evidence" value="ECO:0007669"/>
    <property type="project" value="InterPro"/>
</dbReference>
<evidence type="ECO:0000256" key="6">
    <source>
        <dbReference type="ARBA" id="ARBA00023274"/>
    </source>
</evidence>
<evidence type="ECO:0000259" key="7">
    <source>
        <dbReference type="SMART" id="SM00739"/>
    </source>
</evidence>
<accession>A0A060TAS0</accession>
<sequence>MSETTIKTSNWRYVEVGRVVLVKKGPSAGKLATIVEIIDHKRVLIDGPSTGVPRQGVLLGHVVLTPHVIPNLPRGIRTAGLAKKWEASKVADKWANSAWAKKIEQRNRRRELTDFERFQVMVLKKQRRYAVNKAAAKA</sequence>
<evidence type="ECO:0000313" key="8">
    <source>
        <dbReference type="EMBL" id="CDP35997.1"/>
    </source>
</evidence>
<dbReference type="Pfam" id="PF01929">
    <property type="entry name" value="Ribosomal_L14e"/>
    <property type="match status" value="1"/>
</dbReference>
<dbReference type="AlphaFoldDB" id="A0A060TAS0"/>
<dbReference type="SMART" id="SM00739">
    <property type="entry name" value="KOW"/>
    <property type="match status" value="1"/>
</dbReference>
<dbReference type="Pfam" id="PF00467">
    <property type="entry name" value="KOW"/>
    <property type="match status" value="1"/>
</dbReference>
<dbReference type="PhylomeDB" id="A0A060TAS0"/>
<dbReference type="PANTHER" id="PTHR11127:SF2">
    <property type="entry name" value="LARGE RIBOSOMAL SUBUNIT PROTEIN EL14"/>
    <property type="match status" value="1"/>
</dbReference>
<dbReference type="InterPro" id="IPR005824">
    <property type="entry name" value="KOW"/>
</dbReference>
<evidence type="ECO:0000256" key="5">
    <source>
        <dbReference type="ARBA" id="ARBA00022980"/>
    </source>
</evidence>
<comment type="subcellular location">
    <subcellularLocation>
        <location evidence="2">Cytoplasm</location>
    </subcellularLocation>
</comment>
<dbReference type="GO" id="GO:0022625">
    <property type="term" value="C:cytosolic large ribosomal subunit"/>
    <property type="evidence" value="ECO:0007669"/>
    <property type="project" value="TreeGrafter"/>
</dbReference>
<dbReference type="Gene3D" id="6.10.250.2270">
    <property type="match status" value="1"/>
</dbReference>
<comment type="similarity">
    <text evidence="3">Belongs to the eukaryotic ribosomal protein eL14 family.</text>
</comment>
<reference evidence="8" key="1">
    <citation type="submission" date="2014-02" db="EMBL/GenBank/DDBJ databases">
        <authorList>
            <person name="Genoscope - CEA"/>
        </authorList>
    </citation>
    <scope>NUCLEOTIDE SEQUENCE</scope>
    <source>
        <strain evidence="8">LS3</strain>
    </source>
</reference>